<keyword evidence="3" id="KW-1133">Transmembrane helix</keyword>
<keyword evidence="2" id="KW-0812">Transmembrane</keyword>
<dbReference type="EnsemblMetazoa" id="RPRC007473-RA">
    <property type="protein sequence ID" value="RPRC007473-PA"/>
    <property type="gene ID" value="RPRC007473"/>
</dbReference>
<keyword evidence="6" id="KW-1185">Reference proteome</keyword>
<dbReference type="PANTHER" id="PTHR23507:SF1">
    <property type="entry name" value="FI18259P1-RELATED"/>
    <property type="match status" value="1"/>
</dbReference>
<proteinExistence type="predicted"/>
<dbReference type="GO" id="GO:0016020">
    <property type="term" value="C:membrane"/>
    <property type="evidence" value="ECO:0007669"/>
    <property type="project" value="UniProtKB-SubCell"/>
</dbReference>
<name>T1HTV3_RHOPR</name>
<evidence type="ECO:0000256" key="3">
    <source>
        <dbReference type="ARBA" id="ARBA00022989"/>
    </source>
</evidence>
<evidence type="ECO:0000256" key="4">
    <source>
        <dbReference type="ARBA" id="ARBA00023136"/>
    </source>
</evidence>
<dbReference type="Gene3D" id="1.20.1250.20">
    <property type="entry name" value="MFS general substrate transporter like domains"/>
    <property type="match status" value="1"/>
</dbReference>
<reference evidence="5" key="1">
    <citation type="submission" date="2015-05" db="UniProtKB">
        <authorList>
            <consortium name="EnsemblMetazoa"/>
        </authorList>
    </citation>
    <scope>IDENTIFICATION</scope>
</reference>
<evidence type="ECO:0000313" key="6">
    <source>
        <dbReference type="Proteomes" id="UP000015103"/>
    </source>
</evidence>
<protein>
    <recommendedName>
        <fullName evidence="7">Proton-coupled folate transporter</fullName>
    </recommendedName>
</protein>
<dbReference type="Pfam" id="PF07690">
    <property type="entry name" value="MFS_1"/>
    <property type="match status" value="1"/>
</dbReference>
<organism evidence="5 6">
    <name type="scientific">Rhodnius prolixus</name>
    <name type="common">Triatomid bug</name>
    <dbReference type="NCBI Taxonomy" id="13249"/>
    <lineage>
        <taxon>Eukaryota</taxon>
        <taxon>Metazoa</taxon>
        <taxon>Ecdysozoa</taxon>
        <taxon>Arthropoda</taxon>
        <taxon>Hexapoda</taxon>
        <taxon>Insecta</taxon>
        <taxon>Pterygota</taxon>
        <taxon>Neoptera</taxon>
        <taxon>Paraneoptera</taxon>
        <taxon>Hemiptera</taxon>
        <taxon>Heteroptera</taxon>
        <taxon>Panheteroptera</taxon>
        <taxon>Cimicomorpha</taxon>
        <taxon>Reduviidae</taxon>
        <taxon>Triatominae</taxon>
        <taxon>Rhodnius</taxon>
    </lineage>
</organism>
<accession>T1HTV3</accession>
<dbReference type="Proteomes" id="UP000015103">
    <property type="component" value="Unassembled WGS sequence"/>
</dbReference>
<evidence type="ECO:0000256" key="2">
    <source>
        <dbReference type="ARBA" id="ARBA00022692"/>
    </source>
</evidence>
<dbReference type="AlphaFoldDB" id="T1HTV3"/>
<dbReference type="OMA" id="WSDKTKK"/>
<evidence type="ECO:0000313" key="5">
    <source>
        <dbReference type="EnsemblMetazoa" id="RPRC007473-PA"/>
    </source>
</evidence>
<comment type="subcellular location">
    <subcellularLocation>
        <location evidence="1">Membrane</location>
        <topology evidence="1">Multi-pass membrane protein</topology>
    </subcellularLocation>
</comment>
<dbReference type="GO" id="GO:0022857">
    <property type="term" value="F:transmembrane transporter activity"/>
    <property type="evidence" value="ECO:0007669"/>
    <property type="project" value="InterPro"/>
</dbReference>
<sequence>MKFILNITVEPVIFLLAFSNGFSDSGQVNLILEKVCRSDLCKNAICERPENCLQQSTGFNTLRNTLKACLPVIPLLFAGYWRDKHGRNIPPLCISISGQIFGTLVCLLSSLFWKEFPILPTVLLEAFVIGLSGGFPLLLMSATCFITARTSVKDRTYRLSLILAAYVGGVTIGLILGGLVLQNFGFVTLYLIAATLAVISLVYTLFFINEVAVPSKKPLPIWLIFKAVVKKRKYNQRPMILMMIIVHCIFGTTIVCEGNIFFFFIEKSLKFSVAEAGTYSAYRTVIFALSPLADLLKGGIFAVEKSLITKYVGPSEIGQVLSVEFVVEACCFLMVLPLYTLVYNKTSVIFPGAFFFFTGVFSLITLVIFCTVKYITKKNDKQAELDDRMDIFATHL</sequence>
<dbReference type="SUPFAM" id="SSF103473">
    <property type="entry name" value="MFS general substrate transporter"/>
    <property type="match status" value="1"/>
</dbReference>
<dbReference type="InParanoid" id="T1HTV3"/>
<dbReference type="EMBL" id="ACPB03000524">
    <property type="status" value="NOT_ANNOTATED_CDS"/>
    <property type="molecule type" value="Genomic_DNA"/>
</dbReference>
<dbReference type="eggNOG" id="KOG2816">
    <property type="taxonomic scope" value="Eukaryota"/>
</dbReference>
<dbReference type="HOGENOM" id="CLU_697016_0_0_1"/>
<dbReference type="InterPro" id="IPR036259">
    <property type="entry name" value="MFS_trans_sf"/>
</dbReference>
<dbReference type="PANTHER" id="PTHR23507">
    <property type="entry name" value="ZGC:174356"/>
    <property type="match status" value="1"/>
</dbReference>
<dbReference type="InterPro" id="IPR011701">
    <property type="entry name" value="MFS"/>
</dbReference>
<evidence type="ECO:0008006" key="7">
    <source>
        <dbReference type="Google" id="ProtNLM"/>
    </source>
</evidence>
<dbReference type="VEuPathDB" id="VectorBase:RPRC007473"/>
<evidence type="ECO:0000256" key="1">
    <source>
        <dbReference type="ARBA" id="ARBA00004141"/>
    </source>
</evidence>
<keyword evidence="4" id="KW-0472">Membrane</keyword>